<evidence type="ECO:0000256" key="10">
    <source>
        <dbReference type="PIRSR" id="PIRSR000454-4"/>
    </source>
</evidence>
<dbReference type="SUPFAM" id="SSF52151">
    <property type="entry name" value="FabD/lysophospholipase-like"/>
    <property type="match status" value="1"/>
</dbReference>
<dbReference type="GO" id="GO:0004316">
    <property type="term" value="F:3-oxoacyl-[acyl-carrier-protein] reductase (NADPH) activity"/>
    <property type="evidence" value="ECO:0007669"/>
    <property type="project" value="UniProtKB-EC"/>
</dbReference>
<comment type="catalytic activity">
    <reaction evidence="7 8">
        <text>a fatty acyl-[ACP] + malonyl-[ACP] + H(+) = a 3-oxoacyl-[ACP] + holo-[ACP] + CO2</text>
        <dbReference type="Rhea" id="RHEA:22836"/>
        <dbReference type="Rhea" id="RHEA-COMP:9623"/>
        <dbReference type="Rhea" id="RHEA-COMP:9685"/>
        <dbReference type="Rhea" id="RHEA-COMP:9916"/>
        <dbReference type="Rhea" id="RHEA-COMP:14125"/>
        <dbReference type="ChEBI" id="CHEBI:15378"/>
        <dbReference type="ChEBI" id="CHEBI:16526"/>
        <dbReference type="ChEBI" id="CHEBI:64479"/>
        <dbReference type="ChEBI" id="CHEBI:78449"/>
        <dbReference type="ChEBI" id="CHEBI:78776"/>
        <dbReference type="ChEBI" id="CHEBI:138651"/>
        <dbReference type="EC" id="2.3.1.41"/>
    </reaction>
</comment>
<dbReference type="Pfam" id="PF00109">
    <property type="entry name" value="ketoacyl-synt"/>
    <property type="match status" value="1"/>
</dbReference>
<dbReference type="EMBL" id="LT598488">
    <property type="protein sequence ID" value="SCW01996.1"/>
    <property type="molecule type" value="Genomic_DNA"/>
</dbReference>
<dbReference type="InterPro" id="IPR036291">
    <property type="entry name" value="NAD(P)-bd_dom_sf"/>
</dbReference>
<keyword evidence="4 8" id="KW-0808">Transferase</keyword>
<dbReference type="PANTHER" id="PTHR10982">
    <property type="entry name" value="MALONYL COA-ACYL CARRIER PROTEIN TRANSACYLASE"/>
    <property type="match status" value="1"/>
</dbReference>
<dbReference type="GO" id="GO:0005835">
    <property type="term" value="C:fatty acid synthase complex"/>
    <property type="evidence" value="ECO:0007669"/>
    <property type="project" value="InterPro"/>
</dbReference>
<dbReference type="PANTHER" id="PTHR10982:SF21">
    <property type="entry name" value="FATTY ACID SYNTHASE SUBUNIT BETA"/>
    <property type="match status" value="1"/>
</dbReference>
<dbReference type="GO" id="GO:0008897">
    <property type="term" value="F:holo-[acyl-carrier-protein] synthase activity"/>
    <property type="evidence" value="ECO:0007669"/>
    <property type="project" value="InterPro"/>
</dbReference>
<feature type="domain" description="Ketosynthase family 3 (KS3)" evidence="13">
    <location>
        <begin position="1133"/>
        <end position="1656"/>
    </location>
</feature>
<evidence type="ECO:0000256" key="11">
    <source>
        <dbReference type="SAM" id="Coils"/>
    </source>
</evidence>
<evidence type="ECO:0000259" key="13">
    <source>
        <dbReference type="PROSITE" id="PS52004"/>
    </source>
</evidence>
<accession>A0A1G4MDX6</accession>
<dbReference type="EC" id="1.1.1.100" evidence="8"/>
<dbReference type="InterPro" id="IPR047224">
    <property type="entry name" value="FAS_alpha_su_C"/>
</dbReference>
<dbReference type="InterPro" id="IPR016039">
    <property type="entry name" value="Thiolase-like"/>
</dbReference>
<dbReference type="SUPFAM" id="SSF53901">
    <property type="entry name" value="Thiolase-like"/>
    <property type="match status" value="2"/>
</dbReference>
<evidence type="ECO:0000256" key="12">
    <source>
        <dbReference type="SAM" id="MobiDB-lite"/>
    </source>
</evidence>
<keyword evidence="15" id="KW-1185">Reference proteome</keyword>
<feature type="coiled-coil region" evidence="11">
    <location>
        <begin position="356"/>
        <end position="383"/>
    </location>
</feature>
<dbReference type="GO" id="GO:0042759">
    <property type="term" value="P:long-chain fatty acid biosynthetic process"/>
    <property type="evidence" value="ECO:0007669"/>
    <property type="project" value="UniProtKB-UniRule"/>
</dbReference>
<dbReference type="PROSITE" id="PS00606">
    <property type="entry name" value="KS3_1"/>
    <property type="match status" value="1"/>
</dbReference>
<keyword evidence="6" id="KW-0443">Lipid metabolism</keyword>
<evidence type="ECO:0000256" key="1">
    <source>
        <dbReference type="ARBA" id="ARBA00007485"/>
    </source>
</evidence>
<dbReference type="InterPro" id="IPR014030">
    <property type="entry name" value="Ketoacyl_synth_N"/>
</dbReference>
<protein>
    <recommendedName>
        <fullName evidence="8">Fatty acid synthase subunit alpha</fullName>
        <ecNumber evidence="8">2.3.1.86</ecNumber>
    </recommendedName>
    <domain>
        <recommendedName>
            <fullName evidence="8">3-oxoacyl-[acyl-carrier-protein] reductase</fullName>
            <ecNumber evidence="8">1.1.1.100</ecNumber>
        </recommendedName>
    </domain>
    <domain>
        <recommendedName>
            <fullName evidence="8">3-oxoacyl-[acyl-carrier-protein] synthase</fullName>
            <ecNumber evidence="8">2.3.1.41</ecNumber>
        </recommendedName>
    </domain>
</protein>
<proteinExistence type="inferred from homology"/>
<feature type="modified residue" description="O-(pantetheine 4'-phosphoryl)serine" evidence="10">
    <location>
        <position position="181"/>
    </location>
</feature>
<evidence type="ECO:0000256" key="8">
    <source>
        <dbReference type="PIRNR" id="PIRNR000454"/>
    </source>
</evidence>
<dbReference type="GO" id="GO:0004321">
    <property type="term" value="F:fatty-acyl-CoA synthase activity"/>
    <property type="evidence" value="ECO:0007669"/>
    <property type="project" value="UniProtKB-EC"/>
</dbReference>
<evidence type="ECO:0000256" key="5">
    <source>
        <dbReference type="ARBA" id="ARBA00022832"/>
    </source>
</evidence>
<dbReference type="OrthoDB" id="4251012at2759"/>
<evidence type="ECO:0000256" key="4">
    <source>
        <dbReference type="ARBA" id="ARBA00022679"/>
    </source>
</evidence>
<evidence type="ECO:0000256" key="6">
    <source>
        <dbReference type="ARBA" id="ARBA00023160"/>
    </source>
</evidence>
<dbReference type="SUPFAM" id="SSF51735">
    <property type="entry name" value="NAD(P)-binding Rossmann-fold domains"/>
    <property type="match status" value="1"/>
</dbReference>
<keyword evidence="5" id="KW-0276">Fatty acid metabolism</keyword>
<dbReference type="Pfam" id="PF18325">
    <property type="entry name" value="Fas_alpha_ACP"/>
    <property type="match status" value="1"/>
</dbReference>
<dbReference type="InterPro" id="IPR041550">
    <property type="entry name" value="FASI_helical"/>
</dbReference>
<feature type="active site" description="For beta-ketoacyl synthase activity" evidence="9">
    <location>
        <position position="1321"/>
    </location>
</feature>
<dbReference type="InterPro" id="IPR018201">
    <property type="entry name" value="Ketoacyl_synth_AS"/>
</dbReference>
<dbReference type="InterPro" id="IPR014031">
    <property type="entry name" value="Ketoacyl_synth_C"/>
</dbReference>
<reference evidence="15" key="1">
    <citation type="submission" date="2016-03" db="EMBL/GenBank/DDBJ databases">
        <authorList>
            <person name="Devillers H."/>
        </authorList>
    </citation>
    <scope>NUCLEOTIDE SEQUENCE [LARGE SCALE GENOMIC DNA]</scope>
</reference>
<keyword evidence="3" id="KW-0597">Phosphoprotein</keyword>
<dbReference type="Gene3D" id="3.30.70.2490">
    <property type="match status" value="1"/>
</dbReference>
<feature type="compositionally biased region" description="Low complexity" evidence="12">
    <location>
        <begin position="123"/>
        <end position="137"/>
    </location>
</feature>
<dbReference type="GO" id="GO:0004315">
    <property type="term" value="F:3-oxoacyl-[acyl-carrier-protein] synthase activity"/>
    <property type="evidence" value="ECO:0007669"/>
    <property type="project" value="UniProtKB-EC"/>
</dbReference>
<gene>
    <name evidence="14" type="ORF">LAFE_0E11848G</name>
</gene>
<feature type="compositionally biased region" description="Basic and acidic residues" evidence="12">
    <location>
        <begin position="108"/>
        <end position="119"/>
    </location>
</feature>
<dbReference type="InterPro" id="IPR016035">
    <property type="entry name" value="Acyl_Trfase/lysoPLipase"/>
</dbReference>
<evidence type="ECO:0000313" key="15">
    <source>
        <dbReference type="Proteomes" id="UP000190831"/>
    </source>
</evidence>
<keyword evidence="11" id="KW-0175">Coiled coil</keyword>
<comment type="catalytic activity">
    <reaction evidence="8">
        <text>a (3R)-hydroxyacyl-[ACP] + NADP(+) = a 3-oxoacyl-[ACP] + NADPH + H(+)</text>
        <dbReference type="Rhea" id="RHEA:17397"/>
        <dbReference type="Rhea" id="RHEA-COMP:9916"/>
        <dbReference type="Rhea" id="RHEA-COMP:9945"/>
        <dbReference type="ChEBI" id="CHEBI:15378"/>
        <dbReference type="ChEBI" id="CHEBI:57783"/>
        <dbReference type="ChEBI" id="CHEBI:58349"/>
        <dbReference type="ChEBI" id="CHEBI:78776"/>
        <dbReference type="ChEBI" id="CHEBI:78827"/>
        <dbReference type="EC" id="1.1.1.100"/>
    </reaction>
</comment>
<dbReference type="PROSITE" id="PS52004">
    <property type="entry name" value="KS3_2"/>
    <property type="match status" value="1"/>
</dbReference>
<keyword evidence="2 8" id="KW-0596">Phosphopantetheine</keyword>
<dbReference type="Gene3D" id="3.90.25.70">
    <property type="match status" value="1"/>
</dbReference>
<evidence type="ECO:0000313" key="14">
    <source>
        <dbReference type="EMBL" id="SCW01996.1"/>
    </source>
</evidence>
<dbReference type="InterPro" id="IPR040899">
    <property type="entry name" value="Fas_alpha_ACP"/>
</dbReference>
<dbReference type="EC" id="2.3.1.86" evidence="8"/>
<dbReference type="Gene3D" id="3.40.47.10">
    <property type="match status" value="1"/>
</dbReference>
<dbReference type="Proteomes" id="UP000190831">
    <property type="component" value="Chromosome E"/>
</dbReference>
<dbReference type="STRING" id="4955.A0A1G4MDX6"/>
<dbReference type="GO" id="GO:0004312">
    <property type="term" value="F:fatty acid synthase activity"/>
    <property type="evidence" value="ECO:0007669"/>
    <property type="project" value="InterPro"/>
</dbReference>
<sequence>MSPENEDELCHILLTELLAYQFAWPVRWIETQDVLLKDFQTERLIEVGPQPILANMATKTIKENQVYEEATSIYTKREIYSTARDLDKIYYKYEPAEHEELSSQTTDATEKPALKEERSTPVTTTRTQTNRQAAQRNGFSRAPKLDSSIVVKGIIVGKLPAHRLETLPTTKTLKELCGGKSTLQNEIKGDLLKEIPSLADQSNIEDMPVESITDYCEDVSTLGPVTQDLVTKFIPRKFAGQLNSVSAVRQYLCAKWGVEDSNALLLFISLQSVTNRFHDQTETEAFIDMCCANFAKYRNIDCHLITDGSDMKVDGENEDGEEKKKVIDYETFNGFNDELLQMQKAQHQVLAKHLNVTDNLSKVQQLENELAKMKKKLEAIGEEFGNDLIDESLSQTFSPNKIRVYDSSWNWCRQSILKMLYTTLKYPHKFAELISQDEIHNLVNRADSDTIRIVQYVTERYSFEPQIKNFFNSIVQRCLKERANSPFYSNSGYCSYKPISEIQEQQETTEVTNNEKRTASLPEYVKEISQGSRKHEQDASVVSTKLNTDMSSYYKVEKELFEVYSKVIQYALATKNSPSNIRAQFETVYEQLLIFLRNSDQVASFFRGIINEALISLNKTALSVKDEENDVIVSDCEVSSSDEEDEIDRNIQYTPESVPIPKGIIPFLHLKRQSHVSDGWVYDKELTQMYLDNLMKMSEVGIRLGNKTAMVTAIDANDKLVLEVIRGLLQAGARVYVATQRFDHDTTRKFQECFKMHGATGSKLVVMPLNLASKLDIRNFVSYFYKNFEDIDFLLPFHVKAGQGSVLEFDSQAELDHRSTNVNLLRFLGAIVNAKKQLNIETRPTHVLLPLSPNHANINEGRSHFEDNFLSSIINKWCDEEWSTELSICGCVYGWTNDDSDTFIAEGLEKLGVRTFSCNEMAFNVIGLLSYHIIEKSQKIALIADLNGGLQNLPTVSSVVSRLNGEKHFKHELRVALKNESRFDSKILRKESIPEPIHIKPKGNINMEFPEFQPFSILKQKFNQPLLHGLLDLSKVVVITGLAEVGPWGNARTRWEMESKGEFSIEGCLELAWIMGLITYDKSTNKKGWLDAKTGEVVDEYQIKDKYEKYILKHTGIRLVEPELFGGYDPHRKQILHEVIINHDLDPVEMSSELAQHYKLEHGEYIEIQPVDSTNNNQCMVRFLKGCTIFIPKALNFDRFVAGQIPAGWDPRRYGISEDVITQVDPITLFSLVTVAEAFISSGISDPYELYKYVHVSEVGNCYGSGVGGLKSHLAVQTERLKDETIRNDVLPETFINVSAAWINMLFLSSSGPIKTPVGACATAVESLDNALETILSGKAKVCIAGGCDDFSEETSTEFAKMGATSNTVEEINSGRSPQEMCRPATSTRNGFMESQGAGMQVLMSADLAIKMGVPIYGILGMACTASDKISKSLPAPGKGVLTCAKETHSTSKFTNLKLNVDYRRKQLNRRISEIEEWVKEELESGADPEFTEDLAKRQKTEARAHYGNNFWRNDSRISPIKGCLATFGLTIDDLNVASFHGTSTKANEKNESSILNAMMNHLGRTEGNPLFTVCQKYLTGHPKGAAGAWMFNGVLQILRSGLIPGNRNADNIDEKFSEFNHLVYPSENIEMECVKAACITSFGFGQKGAMAIAINPNYVFAALSESEYEEYGKKLSMRQKKSQKTFVDGLINNSVFVAKDEPPYSKEQEEEVYLDSLIRANEKLEISIDATSLY</sequence>
<name>A0A1G4MDX6_LACFM</name>
<dbReference type="InterPro" id="IPR020841">
    <property type="entry name" value="PKS_Beta-ketoAc_synthase_dom"/>
</dbReference>
<dbReference type="EC" id="2.3.1.41" evidence="8"/>
<dbReference type="FunFam" id="3.90.25.70:FF:000001">
    <property type="entry name" value="Fatty acid synthase subunit alpha"/>
    <property type="match status" value="1"/>
</dbReference>
<dbReference type="Gene3D" id="3.40.50.720">
    <property type="entry name" value="NAD(P)-binding Rossmann-like Domain"/>
    <property type="match status" value="1"/>
</dbReference>
<evidence type="ECO:0000256" key="9">
    <source>
        <dbReference type="PIRSR" id="PIRSR000454-1"/>
    </source>
</evidence>
<dbReference type="InterPro" id="IPR050830">
    <property type="entry name" value="Fungal_FAS"/>
</dbReference>
<feature type="region of interest" description="Disordered" evidence="12">
    <location>
        <begin position="99"/>
        <end position="139"/>
    </location>
</feature>
<dbReference type="Pfam" id="PF02801">
    <property type="entry name" value="Ketoacyl-synt_C"/>
    <property type="match status" value="1"/>
</dbReference>
<dbReference type="Pfam" id="PF18314">
    <property type="entry name" value="FAS_I_H"/>
    <property type="match status" value="1"/>
</dbReference>
<dbReference type="Gene3D" id="6.10.140.1410">
    <property type="match status" value="1"/>
</dbReference>
<keyword evidence="6" id="KW-0444">Lipid biosynthesis</keyword>
<evidence type="ECO:0000256" key="3">
    <source>
        <dbReference type="ARBA" id="ARBA00022553"/>
    </source>
</evidence>
<organism evidence="14 15">
    <name type="scientific">Lachancea fermentati</name>
    <name type="common">Zygosaccharomyces fermentati</name>
    <dbReference type="NCBI Taxonomy" id="4955"/>
    <lineage>
        <taxon>Eukaryota</taxon>
        <taxon>Fungi</taxon>
        <taxon>Dikarya</taxon>
        <taxon>Ascomycota</taxon>
        <taxon>Saccharomycotina</taxon>
        <taxon>Saccharomycetes</taxon>
        <taxon>Saccharomycetales</taxon>
        <taxon>Saccharomycetaceae</taxon>
        <taxon>Lachancea</taxon>
    </lineage>
</organism>
<dbReference type="InterPro" id="IPR026025">
    <property type="entry name" value="FAS_alpha_yeast"/>
</dbReference>
<dbReference type="CDD" id="cd00828">
    <property type="entry name" value="elong_cond_enzymes"/>
    <property type="match status" value="1"/>
</dbReference>
<dbReference type="PIRSF" id="PIRSF000454">
    <property type="entry name" value="FAS_yeast_alpha"/>
    <property type="match status" value="1"/>
</dbReference>
<comment type="similarity">
    <text evidence="1 8">Belongs to the thiolase-like superfamily. Fungal fatty acid synthetase subunit alpha family.</text>
</comment>
<keyword evidence="6" id="KW-0275">Fatty acid biosynthesis</keyword>
<dbReference type="OMA" id="QPILANM"/>
<evidence type="ECO:0000256" key="7">
    <source>
        <dbReference type="ARBA" id="ARBA00049541"/>
    </source>
</evidence>
<evidence type="ECO:0000256" key="2">
    <source>
        <dbReference type="ARBA" id="ARBA00022450"/>
    </source>
</evidence>